<sequence>MLGKIHTLCLYKTQIIDVSILVNVNILYFPERILSNVYIFVENNNPEPIKCMILSLIITSVFVGVLYVCIQSVSGVKFLKTPKLYQQNIICEGVINLFLHFLNHI</sequence>
<feature type="transmembrane region" description="Helical" evidence="1">
    <location>
        <begin position="52"/>
        <end position="70"/>
    </location>
</feature>
<protein>
    <submittedName>
        <fullName evidence="2">Uncharacterized protein</fullName>
    </submittedName>
</protein>
<evidence type="ECO:0000256" key="1">
    <source>
        <dbReference type="SAM" id="Phobius"/>
    </source>
</evidence>
<name>A0A6C0AEM6_9ZZZZ</name>
<dbReference type="AlphaFoldDB" id="A0A6C0AEM6"/>
<keyword evidence="1" id="KW-0472">Membrane</keyword>
<dbReference type="EMBL" id="MN740593">
    <property type="protein sequence ID" value="QHS77825.1"/>
    <property type="molecule type" value="Genomic_DNA"/>
</dbReference>
<organism evidence="2">
    <name type="scientific">viral metagenome</name>
    <dbReference type="NCBI Taxonomy" id="1070528"/>
    <lineage>
        <taxon>unclassified sequences</taxon>
        <taxon>metagenomes</taxon>
        <taxon>organismal metagenomes</taxon>
    </lineage>
</organism>
<keyword evidence="1" id="KW-1133">Transmembrane helix</keyword>
<proteinExistence type="predicted"/>
<evidence type="ECO:0000313" key="2">
    <source>
        <dbReference type="EMBL" id="QHS77825.1"/>
    </source>
</evidence>
<reference evidence="2" key="1">
    <citation type="journal article" date="2020" name="Nature">
        <title>Giant virus diversity and host interactions through global metagenomics.</title>
        <authorList>
            <person name="Schulz F."/>
            <person name="Roux S."/>
            <person name="Paez-Espino D."/>
            <person name="Jungbluth S."/>
            <person name="Walsh D.A."/>
            <person name="Denef V.J."/>
            <person name="McMahon K.D."/>
            <person name="Konstantinidis K.T."/>
            <person name="Eloe-Fadrosh E.A."/>
            <person name="Kyrpides N.C."/>
            <person name="Woyke T."/>
        </authorList>
    </citation>
    <scope>NUCLEOTIDE SEQUENCE</scope>
    <source>
        <strain evidence="2">GVMAG-S-1021933-23</strain>
    </source>
</reference>
<keyword evidence="1" id="KW-0812">Transmembrane</keyword>
<accession>A0A6C0AEM6</accession>